<sequence>MNKLTKITLSLSPATVALTPILVSCNNSSNNGNSETPGYQSGFLKQQTTKNQIILSVVDTYLEKFYANDLTNIQGENKILSAIKDKENQLHKDLYDIFKYYATLKLEGDAQVFWNIKHEFIKLNIDTTNYNPAPENLPSEDEFIFLMEHSKFLSLNYRLELEKLLVSKIYLLKSRQEFKTLANNENGLDKYQVSLAEDMKKDSTTKLKKDIYASLDFSADNLYLIKYLVENPLIQKWSFTDNRDMNLRIGKANVSTFADFNNLASYNPTNAQQYEHNPVSKNKEYLLKTGTSEDFKLEDLRAFKGISANSESTGDLTNSFYALKKLESPIFGFVDPATKKVLDQDYFKLAKILAQEIKLPKIKATAELKAKQGDETKLKSLNARDIEFEGLTRDNTNEKLFTKTVTLDSKQYTLQFELKSEITFSGQILRAPMRLSVKELGARHFYDFSSELQYTNNAFVDETEGNAYNLDKYPTFIDMVKNNTIDASYVVKISPLFMNKQVKNLKNENEEKKVLTFENTPWKENDQQNILANYLATSKGNTLFREANKYILDNLGFKLTDLNSIVLELFKVEGLI</sequence>
<dbReference type="InterPro" id="IPR054783">
    <property type="entry name" value="P60-like"/>
</dbReference>
<dbReference type="RefSeq" id="WP_268164518.1">
    <property type="nucleotide sequence ID" value="NZ_JAPFAP010000079.1"/>
</dbReference>
<evidence type="ECO:0008006" key="3">
    <source>
        <dbReference type="Google" id="ProtNLM"/>
    </source>
</evidence>
<dbReference type="AlphaFoldDB" id="A0AA43U2I1"/>
<dbReference type="NCBIfam" id="NF045835">
    <property type="entry name" value="P60_lipo"/>
    <property type="match status" value="1"/>
</dbReference>
<dbReference type="EMBL" id="JAPFAR010000001">
    <property type="protein sequence ID" value="MDI3349254.1"/>
    <property type="molecule type" value="Genomic_DNA"/>
</dbReference>
<accession>A0AA43U2I1</accession>
<gene>
    <name evidence="1" type="ORF">DCBHLPFO_00023</name>
</gene>
<dbReference type="PROSITE" id="PS51257">
    <property type="entry name" value="PROKAR_LIPOPROTEIN"/>
    <property type="match status" value="1"/>
</dbReference>
<name>A0AA43U2I1_MYCAR</name>
<proteinExistence type="predicted"/>
<organism evidence="1 2">
    <name type="scientific">Mycoplasmopsis arginini</name>
    <name type="common">Mycoplasma arginini</name>
    <dbReference type="NCBI Taxonomy" id="2094"/>
    <lineage>
        <taxon>Bacteria</taxon>
        <taxon>Bacillati</taxon>
        <taxon>Mycoplasmatota</taxon>
        <taxon>Mycoplasmoidales</taxon>
        <taxon>Metamycoplasmataceae</taxon>
        <taxon>Mycoplasmopsis</taxon>
    </lineage>
</organism>
<evidence type="ECO:0000313" key="2">
    <source>
        <dbReference type="Proteomes" id="UP001162175"/>
    </source>
</evidence>
<protein>
    <recommendedName>
        <fullName evidence="3">Lipoprotein</fullName>
    </recommendedName>
</protein>
<dbReference type="Proteomes" id="UP001162175">
    <property type="component" value="Unassembled WGS sequence"/>
</dbReference>
<reference evidence="1" key="1">
    <citation type="submission" date="2022-11" db="EMBL/GenBank/DDBJ databases">
        <title>Draft genome of Mycoplasma arginini isolated from fly.</title>
        <authorList>
            <person name="Severgnini M."/>
            <person name="Gioia G."/>
            <person name="Cremonesi P."/>
            <person name="Moroni P."/>
            <person name="Addis M.F."/>
            <person name="Castiglioni B."/>
        </authorList>
    </citation>
    <scope>NUCLEOTIDE SEQUENCE</scope>
    <source>
        <strain evidence="1">QMP CG1-1632</strain>
    </source>
</reference>
<comment type="caution">
    <text evidence="1">The sequence shown here is derived from an EMBL/GenBank/DDBJ whole genome shotgun (WGS) entry which is preliminary data.</text>
</comment>
<evidence type="ECO:0000313" key="1">
    <source>
        <dbReference type="EMBL" id="MDI3349254.1"/>
    </source>
</evidence>